<keyword evidence="1" id="KW-0812">Transmembrane</keyword>
<evidence type="ECO:0000256" key="1">
    <source>
        <dbReference type="SAM" id="Phobius"/>
    </source>
</evidence>
<reference evidence="2" key="1">
    <citation type="journal article" date="2021" name="PeerJ">
        <title>Extensive microbial diversity within the chicken gut microbiome revealed by metagenomics and culture.</title>
        <authorList>
            <person name="Gilroy R."/>
            <person name="Ravi A."/>
            <person name="Getino M."/>
            <person name="Pursley I."/>
            <person name="Horton D.L."/>
            <person name="Alikhan N.F."/>
            <person name="Baker D."/>
            <person name="Gharbi K."/>
            <person name="Hall N."/>
            <person name="Watson M."/>
            <person name="Adriaenssens E.M."/>
            <person name="Foster-Nyarko E."/>
            <person name="Jarju S."/>
            <person name="Secka A."/>
            <person name="Antonio M."/>
            <person name="Oren A."/>
            <person name="Chaudhuri R.R."/>
            <person name="La Ragione R."/>
            <person name="Hildebrand F."/>
            <person name="Pallen M.J."/>
        </authorList>
    </citation>
    <scope>NUCLEOTIDE SEQUENCE</scope>
    <source>
        <strain evidence="2">2239</strain>
    </source>
</reference>
<proteinExistence type="predicted"/>
<protein>
    <submittedName>
        <fullName evidence="2">Uncharacterized protein</fullName>
    </submittedName>
</protein>
<accession>A0A9D1V5E5</accession>
<reference evidence="2" key="2">
    <citation type="submission" date="2021-04" db="EMBL/GenBank/DDBJ databases">
        <authorList>
            <person name="Gilroy R."/>
        </authorList>
    </citation>
    <scope>NUCLEOTIDE SEQUENCE</scope>
    <source>
        <strain evidence="2">2239</strain>
    </source>
</reference>
<gene>
    <name evidence="2" type="ORF">H9865_10020</name>
</gene>
<dbReference type="AlphaFoldDB" id="A0A9D1V5E5"/>
<keyword evidence="1" id="KW-1133">Transmembrane helix</keyword>
<feature type="transmembrane region" description="Helical" evidence="1">
    <location>
        <begin position="33"/>
        <end position="52"/>
    </location>
</feature>
<dbReference type="Proteomes" id="UP000824193">
    <property type="component" value="Unassembled WGS sequence"/>
</dbReference>
<dbReference type="EMBL" id="DXFW01000035">
    <property type="protein sequence ID" value="HIX06412.1"/>
    <property type="molecule type" value="Genomic_DNA"/>
</dbReference>
<keyword evidence="1" id="KW-0472">Membrane</keyword>
<evidence type="ECO:0000313" key="3">
    <source>
        <dbReference type="Proteomes" id="UP000824193"/>
    </source>
</evidence>
<evidence type="ECO:0000313" key="2">
    <source>
        <dbReference type="EMBL" id="HIX06412.1"/>
    </source>
</evidence>
<comment type="caution">
    <text evidence="2">The sequence shown here is derived from an EMBL/GenBank/DDBJ whole genome shotgun (WGS) entry which is preliminary data.</text>
</comment>
<name>A0A9D1V5E5_9FIRM</name>
<sequence length="58" mass="6371">MGVCNLLAALAFALLGASFFILRSPVPALLVHILFLLAVLLVILLMAARTFLQQDHFY</sequence>
<organism evidence="2 3">
    <name type="scientific">Candidatus Allofournierella pullicola</name>
    <dbReference type="NCBI Taxonomy" id="2838596"/>
    <lineage>
        <taxon>Bacteria</taxon>
        <taxon>Bacillati</taxon>
        <taxon>Bacillota</taxon>
        <taxon>Clostridia</taxon>
        <taxon>Eubacteriales</taxon>
        <taxon>Oscillospiraceae</taxon>
        <taxon>Allofournierella</taxon>
    </lineage>
</organism>